<keyword evidence="3 6" id="KW-0812">Transmembrane</keyword>
<dbReference type="InterPro" id="IPR015867">
    <property type="entry name" value="N-reg_PII/ATP_PRibTrfase_C"/>
</dbReference>
<organism evidence="8 9">
    <name type="scientific">Sporolactobacillus shoreae</name>
    <dbReference type="NCBI Taxonomy" id="1465501"/>
    <lineage>
        <taxon>Bacteria</taxon>
        <taxon>Bacillati</taxon>
        <taxon>Bacillota</taxon>
        <taxon>Bacilli</taxon>
        <taxon>Bacillales</taxon>
        <taxon>Sporolactobacillaceae</taxon>
        <taxon>Sporolactobacillus</taxon>
    </lineage>
</organism>
<dbReference type="InterPro" id="IPR003740">
    <property type="entry name" value="YitT"/>
</dbReference>
<evidence type="ECO:0000256" key="3">
    <source>
        <dbReference type="ARBA" id="ARBA00022692"/>
    </source>
</evidence>
<proteinExistence type="predicted"/>
<name>A0A4Z0GH66_9BACL</name>
<dbReference type="Pfam" id="PF10035">
    <property type="entry name" value="DUF2179"/>
    <property type="match status" value="1"/>
</dbReference>
<dbReference type="CDD" id="cd16380">
    <property type="entry name" value="YitT_C"/>
    <property type="match status" value="1"/>
</dbReference>
<dbReference type="Gene3D" id="3.30.70.120">
    <property type="match status" value="1"/>
</dbReference>
<feature type="transmembrane region" description="Helical" evidence="6">
    <location>
        <begin position="117"/>
        <end position="147"/>
    </location>
</feature>
<dbReference type="Proteomes" id="UP000298347">
    <property type="component" value="Unassembled WGS sequence"/>
</dbReference>
<dbReference type="PIRSF" id="PIRSF006483">
    <property type="entry name" value="Membrane_protein_YitT"/>
    <property type="match status" value="1"/>
</dbReference>
<evidence type="ECO:0000256" key="5">
    <source>
        <dbReference type="ARBA" id="ARBA00023136"/>
    </source>
</evidence>
<dbReference type="EMBL" id="SRJD01000033">
    <property type="protein sequence ID" value="TGA95977.1"/>
    <property type="molecule type" value="Genomic_DNA"/>
</dbReference>
<keyword evidence="4 6" id="KW-1133">Transmembrane helix</keyword>
<dbReference type="PANTHER" id="PTHR33545">
    <property type="entry name" value="UPF0750 MEMBRANE PROTEIN YITT-RELATED"/>
    <property type="match status" value="1"/>
</dbReference>
<accession>A0A4Z0GH66</accession>
<dbReference type="PANTHER" id="PTHR33545:SF5">
    <property type="entry name" value="UPF0750 MEMBRANE PROTEIN YITT"/>
    <property type="match status" value="1"/>
</dbReference>
<feature type="transmembrane region" description="Helical" evidence="6">
    <location>
        <begin position="58"/>
        <end position="78"/>
    </location>
</feature>
<keyword evidence="9" id="KW-1185">Reference proteome</keyword>
<keyword evidence="2" id="KW-1003">Cell membrane</keyword>
<dbReference type="InterPro" id="IPR019264">
    <property type="entry name" value="DUF2179"/>
</dbReference>
<dbReference type="OrthoDB" id="2417289at2"/>
<dbReference type="GO" id="GO:0005886">
    <property type="term" value="C:plasma membrane"/>
    <property type="evidence" value="ECO:0007669"/>
    <property type="project" value="UniProtKB-SubCell"/>
</dbReference>
<dbReference type="AlphaFoldDB" id="A0A4Z0GH66"/>
<reference evidence="8 9" key="1">
    <citation type="journal article" date="2015" name="Int. J. Syst. Evol. Microbiol.">
        <title>Sporolactobacillus shoreae sp. nov. and Sporolactobacillus spathodeae sp. nov., two spore-forming lactic acid bacteria isolated from tree barks in Thailand.</title>
        <authorList>
            <person name="Thamacharoensuk T."/>
            <person name="Kitahara M."/>
            <person name="Ohkuma M."/>
            <person name="Thongchul N."/>
            <person name="Tanasupawat S."/>
        </authorList>
    </citation>
    <scope>NUCLEOTIDE SEQUENCE [LARGE SCALE GENOMIC DNA]</scope>
    <source>
        <strain evidence="8 9">BK92</strain>
    </source>
</reference>
<dbReference type="Pfam" id="PF02588">
    <property type="entry name" value="YitT_membrane"/>
    <property type="match status" value="1"/>
</dbReference>
<sequence length="336" mass="38024">MHKIFMQDFGKKMAISCSAAFLCALSMNFFLIPAHVYAAGINGAAQLLTDVLHDWLNFNIPIGLLVLLLNLPIAWLGWVKVGKSFTFFSFVTVLLTSVFLSVIPISPLSSDIILNSIFGGLISAVGVGIALKFGISTGGLDIIAIYLTRRNRNASSGKYFLILNGIIIVLAGAIYEWQFALYTLISRFVNSYVIDMIHTKYQKLTVITITDHKDKMIAAIQDQFDRGMTIIPSYGGFTGRKRYSIMMVISHYELYDMEQLIKRIDPHAFTNILETNKIIGLFHTEEQQKAIQRMKHGEVLNNKQHVLSDDDFDYFQQLFNNQTNKKFTNHTPYLDE</sequence>
<evidence type="ECO:0000259" key="7">
    <source>
        <dbReference type="Pfam" id="PF10035"/>
    </source>
</evidence>
<evidence type="ECO:0000256" key="6">
    <source>
        <dbReference type="SAM" id="Phobius"/>
    </source>
</evidence>
<protein>
    <submittedName>
        <fullName evidence="8">YitT family protein</fullName>
    </submittedName>
</protein>
<evidence type="ECO:0000256" key="1">
    <source>
        <dbReference type="ARBA" id="ARBA00004651"/>
    </source>
</evidence>
<dbReference type="InterPro" id="IPR051461">
    <property type="entry name" value="UPF0750_membrane"/>
</dbReference>
<feature type="transmembrane region" description="Helical" evidence="6">
    <location>
        <begin position="159"/>
        <end position="177"/>
    </location>
</feature>
<keyword evidence="5 6" id="KW-0472">Membrane</keyword>
<feature type="transmembrane region" description="Helical" evidence="6">
    <location>
        <begin position="85"/>
        <end position="105"/>
    </location>
</feature>
<dbReference type="RefSeq" id="WP_135350003.1">
    <property type="nucleotide sequence ID" value="NZ_SRJD01000033.1"/>
</dbReference>
<evidence type="ECO:0000256" key="2">
    <source>
        <dbReference type="ARBA" id="ARBA00022475"/>
    </source>
</evidence>
<evidence type="ECO:0000256" key="4">
    <source>
        <dbReference type="ARBA" id="ARBA00022989"/>
    </source>
</evidence>
<feature type="domain" description="DUF2179" evidence="7">
    <location>
        <begin position="226"/>
        <end position="280"/>
    </location>
</feature>
<comment type="caution">
    <text evidence="8">The sequence shown here is derived from an EMBL/GenBank/DDBJ whole genome shotgun (WGS) entry which is preliminary data.</text>
</comment>
<comment type="subcellular location">
    <subcellularLocation>
        <location evidence="1">Cell membrane</location>
        <topology evidence="1">Multi-pass membrane protein</topology>
    </subcellularLocation>
</comment>
<gene>
    <name evidence="8" type="ORF">E4665_17050</name>
</gene>
<evidence type="ECO:0000313" key="9">
    <source>
        <dbReference type="Proteomes" id="UP000298347"/>
    </source>
</evidence>
<evidence type="ECO:0000313" key="8">
    <source>
        <dbReference type="EMBL" id="TGA95977.1"/>
    </source>
</evidence>